<gene>
    <name evidence="2" type="ORF">BD809_10711</name>
</gene>
<sequence length="262" mass="29431">MKQSLSYYITLLVIKLKGIKNSFSKDPINVKKIRKDDVYSQKSKFFRENTLSVFKVSDTLITEVGLNKNSPNLIIFIHGGAFISGPAKHHWDTVKAIAKQTNHKIWLCQYPKAPENKITKISANIDHVYTQAIENYAPDKISLIGDSVGGTLVTTLIQRLNSKNTTLPGKIILISPVMDATIFNSEIESIDPIDPMLSKKGVLSAKKMCAGTMDLKNVMMSPLYGCFNNFPRTVLFLAQNDITYPDQKIAAQKLIEAIRRWR</sequence>
<dbReference type="GO" id="GO:0004806">
    <property type="term" value="F:triacylglycerol lipase activity"/>
    <property type="evidence" value="ECO:0007669"/>
    <property type="project" value="TreeGrafter"/>
</dbReference>
<name>A0A5S5BYK1_9FLAO</name>
<feature type="domain" description="Alpha/beta hydrolase fold-3" evidence="1">
    <location>
        <begin position="74"/>
        <end position="257"/>
    </location>
</feature>
<evidence type="ECO:0000313" key="2">
    <source>
        <dbReference type="EMBL" id="TYP72127.1"/>
    </source>
</evidence>
<protein>
    <submittedName>
        <fullName evidence="2">Alpha/beta hydrolase family protein</fullName>
    </submittedName>
</protein>
<dbReference type="PANTHER" id="PTHR23025:SF4">
    <property type="entry name" value="ALPHA_BETA HYDROLASE FOLD-3 DOMAIN-CONTAINING PROTEIN"/>
    <property type="match status" value="1"/>
</dbReference>
<dbReference type="GO" id="GO:0004771">
    <property type="term" value="F:sterol ester esterase activity"/>
    <property type="evidence" value="ECO:0007669"/>
    <property type="project" value="TreeGrafter"/>
</dbReference>
<evidence type="ECO:0000313" key="3">
    <source>
        <dbReference type="Proteomes" id="UP000324376"/>
    </source>
</evidence>
<dbReference type="RefSeq" id="WP_246131510.1">
    <property type="nucleotide sequence ID" value="NZ_VNHU01000007.1"/>
</dbReference>
<dbReference type="GO" id="GO:0005829">
    <property type="term" value="C:cytosol"/>
    <property type="evidence" value="ECO:0007669"/>
    <property type="project" value="TreeGrafter"/>
</dbReference>
<dbReference type="InterPro" id="IPR029058">
    <property type="entry name" value="AB_hydrolase_fold"/>
</dbReference>
<evidence type="ECO:0000259" key="1">
    <source>
        <dbReference type="Pfam" id="PF07859"/>
    </source>
</evidence>
<dbReference type="Pfam" id="PF07859">
    <property type="entry name" value="Abhydrolase_3"/>
    <property type="match status" value="1"/>
</dbReference>
<dbReference type="InterPro" id="IPR013094">
    <property type="entry name" value="AB_hydrolase_3"/>
</dbReference>
<dbReference type="Gene3D" id="3.40.50.1820">
    <property type="entry name" value="alpha/beta hydrolase"/>
    <property type="match status" value="1"/>
</dbReference>
<reference evidence="2 3" key="1">
    <citation type="submission" date="2019-07" db="EMBL/GenBank/DDBJ databases">
        <title>Genomic Encyclopedia of Archaeal and Bacterial Type Strains, Phase II (KMG-II): from individual species to whole genera.</title>
        <authorList>
            <person name="Goeker M."/>
        </authorList>
    </citation>
    <scope>NUCLEOTIDE SEQUENCE [LARGE SCALE GENOMIC DNA]</scope>
    <source>
        <strain evidence="2 3">DSM 17527</strain>
    </source>
</reference>
<dbReference type="GO" id="GO:0019433">
    <property type="term" value="P:triglyceride catabolic process"/>
    <property type="evidence" value="ECO:0007669"/>
    <property type="project" value="TreeGrafter"/>
</dbReference>
<comment type="caution">
    <text evidence="2">The sequence shown here is derived from an EMBL/GenBank/DDBJ whole genome shotgun (WGS) entry which is preliminary data.</text>
</comment>
<dbReference type="Proteomes" id="UP000324376">
    <property type="component" value="Unassembled WGS sequence"/>
</dbReference>
<keyword evidence="3" id="KW-1185">Reference proteome</keyword>
<accession>A0A5S5BYK1</accession>
<proteinExistence type="predicted"/>
<keyword evidence="2" id="KW-0378">Hydrolase</keyword>
<organism evidence="2 3">
    <name type="scientific">Aquimarina intermedia</name>
    <dbReference type="NCBI Taxonomy" id="350814"/>
    <lineage>
        <taxon>Bacteria</taxon>
        <taxon>Pseudomonadati</taxon>
        <taxon>Bacteroidota</taxon>
        <taxon>Flavobacteriia</taxon>
        <taxon>Flavobacteriales</taxon>
        <taxon>Flavobacteriaceae</taxon>
        <taxon>Aquimarina</taxon>
    </lineage>
</organism>
<dbReference type="PANTHER" id="PTHR23025">
    <property type="entry name" value="TRIACYLGLYCEROL LIPASE"/>
    <property type="match status" value="1"/>
</dbReference>
<dbReference type="SUPFAM" id="SSF53474">
    <property type="entry name" value="alpha/beta-Hydrolases"/>
    <property type="match status" value="1"/>
</dbReference>
<dbReference type="EMBL" id="VNHU01000007">
    <property type="protein sequence ID" value="TYP72127.1"/>
    <property type="molecule type" value="Genomic_DNA"/>
</dbReference>
<dbReference type="AlphaFoldDB" id="A0A5S5BYK1"/>